<feature type="domain" description="Carrier" evidence="12">
    <location>
        <begin position="1477"/>
        <end position="1552"/>
    </location>
</feature>
<dbReference type="InterPro" id="IPR013968">
    <property type="entry name" value="PKS_KR"/>
</dbReference>
<dbReference type="CDD" id="cd05930">
    <property type="entry name" value="A_NRPS"/>
    <property type="match status" value="1"/>
</dbReference>
<dbReference type="GO" id="GO:0006633">
    <property type="term" value="P:fatty acid biosynthetic process"/>
    <property type="evidence" value="ECO:0007669"/>
    <property type="project" value="InterPro"/>
</dbReference>
<dbReference type="Pfam" id="PF22621">
    <property type="entry name" value="CurL-like_PKS_C"/>
    <property type="match status" value="1"/>
</dbReference>
<dbReference type="SMART" id="SM00823">
    <property type="entry name" value="PKS_PP"/>
    <property type="match status" value="2"/>
</dbReference>
<dbReference type="InterPro" id="IPR016039">
    <property type="entry name" value="Thiolase-like"/>
</dbReference>
<dbReference type="Gene3D" id="3.30.559.30">
    <property type="entry name" value="Nonribosomal peptide synthetase, condensation domain"/>
    <property type="match status" value="1"/>
</dbReference>
<evidence type="ECO:0000259" key="12">
    <source>
        <dbReference type="PROSITE" id="PS50075"/>
    </source>
</evidence>
<dbReference type="InterPro" id="IPR010071">
    <property type="entry name" value="AA_adenyl_dom"/>
</dbReference>
<dbReference type="InterPro" id="IPR036736">
    <property type="entry name" value="ACP-like_sf"/>
</dbReference>
<dbReference type="Gene3D" id="3.30.559.10">
    <property type="entry name" value="Chloramphenicol acetyltransferase-like domain"/>
    <property type="match status" value="1"/>
</dbReference>
<dbReference type="KEGG" id="pka:PQ456_11100"/>
<dbReference type="InterPro" id="IPR057326">
    <property type="entry name" value="KR_dom"/>
</dbReference>
<dbReference type="InterPro" id="IPR025110">
    <property type="entry name" value="AMP-bd_C"/>
</dbReference>
<feature type="active site" description="Proton acceptor; for dehydratase activity" evidence="11">
    <location>
        <position position="689"/>
    </location>
</feature>
<keyword evidence="6" id="KW-0597">Phosphoprotein</keyword>
<evidence type="ECO:0000256" key="9">
    <source>
        <dbReference type="ARBA" id="ARBA00023194"/>
    </source>
</evidence>
<dbReference type="InterPro" id="IPR009081">
    <property type="entry name" value="PP-bd_ACP"/>
</dbReference>
<dbReference type="Pfam" id="PF14765">
    <property type="entry name" value="PS-DH"/>
    <property type="match status" value="1"/>
</dbReference>
<dbReference type="Pfam" id="PF00501">
    <property type="entry name" value="AMP-binding"/>
    <property type="match status" value="1"/>
</dbReference>
<keyword evidence="9" id="KW-0045">Antibiotic biosynthesis</keyword>
<dbReference type="Gene3D" id="3.30.300.30">
    <property type="match status" value="1"/>
</dbReference>
<keyword evidence="5" id="KW-0596">Phosphopantetheine</keyword>
<dbReference type="InterPro" id="IPR020845">
    <property type="entry name" value="AMP-binding_CS"/>
</dbReference>
<dbReference type="Gene3D" id="3.40.50.12780">
    <property type="entry name" value="N-terminal domain of ligase-like"/>
    <property type="match status" value="1"/>
</dbReference>
<dbReference type="Gene3D" id="1.10.1200.10">
    <property type="entry name" value="ACP-like"/>
    <property type="match status" value="2"/>
</dbReference>
<dbReference type="Proteomes" id="UP001220509">
    <property type="component" value="Chromosome"/>
</dbReference>
<dbReference type="Pfam" id="PF00109">
    <property type="entry name" value="ketoacyl-synt"/>
    <property type="match status" value="1"/>
</dbReference>
<evidence type="ECO:0000256" key="5">
    <source>
        <dbReference type="ARBA" id="ARBA00022450"/>
    </source>
</evidence>
<dbReference type="Gene3D" id="3.40.47.10">
    <property type="match status" value="1"/>
</dbReference>
<dbReference type="InterPro" id="IPR036291">
    <property type="entry name" value="NAD(P)-bd_dom_sf"/>
</dbReference>
<dbReference type="SUPFAM" id="SSF53901">
    <property type="entry name" value="Thiolase-like"/>
    <property type="match status" value="1"/>
</dbReference>
<feature type="domain" description="PKS/mFAS DH" evidence="14">
    <location>
        <begin position="658"/>
        <end position="939"/>
    </location>
</feature>
<accession>A0AAX3M6W4</accession>
<dbReference type="PROSITE" id="PS50075">
    <property type="entry name" value="CARRIER"/>
    <property type="match status" value="2"/>
</dbReference>
<dbReference type="SMART" id="SM00822">
    <property type="entry name" value="PKS_KR"/>
    <property type="match status" value="1"/>
</dbReference>
<dbReference type="PROSITE" id="PS00606">
    <property type="entry name" value="KS3_1"/>
    <property type="match status" value="1"/>
</dbReference>
<dbReference type="EMBL" id="CP117416">
    <property type="protein sequence ID" value="WCT58029.1"/>
    <property type="molecule type" value="Genomic_DNA"/>
</dbReference>
<dbReference type="InterPro" id="IPR049900">
    <property type="entry name" value="PKS_mFAS_DH"/>
</dbReference>
<dbReference type="Gene3D" id="3.10.129.110">
    <property type="entry name" value="Polyketide synthase dehydratase"/>
    <property type="match status" value="1"/>
</dbReference>
<dbReference type="Pfam" id="PF21394">
    <property type="entry name" value="Beta-ketacyl_N"/>
    <property type="match status" value="1"/>
</dbReference>
<dbReference type="SUPFAM" id="SSF47336">
    <property type="entry name" value="ACP-like"/>
    <property type="match status" value="2"/>
</dbReference>
<dbReference type="InterPro" id="IPR020841">
    <property type="entry name" value="PKS_Beta-ketoAc_synthase_dom"/>
</dbReference>
<dbReference type="Pfam" id="PF00668">
    <property type="entry name" value="Condensation"/>
    <property type="match status" value="1"/>
</dbReference>
<proteinExistence type="inferred from homology"/>
<dbReference type="PROSITE" id="PS00012">
    <property type="entry name" value="PHOSPHOPANTETHEINE"/>
    <property type="match status" value="1"/>
</dbReference>
<dbReference type="Pfam" id="PF08659">
    <property type="entry name" value="KR"/>
    <property type="match status" value="1"/>
</dbReference>
<dbReference type="GO" id="GO:0004315">
    <property type="term" value="F:3-oxoacyl-[acyl-carrier-protein] synthase activity"/>
    <property type="evidence" value="ECO:0007669"/>
    <property type="project" value="InterPro"/>
</dbReference>
<dbReference type="Gene3D" id="3.40.50.720">
    <property type="entry name" value="NAD(P)-binding Rossmann-like Domain"/>
    <property type="match status" value="1"/>
</dbReference>
<dbReference type="InterPro" id="IPR020807">
    <property type="entry name" value="PKS_DH"/>
</dbReference>
<dbReference type="InterPro" id="IPR050091">
    <property type="entry name" value="PKS_NRPS_Biosynth_Enz"/>
</dbReference>
<gene>
    <name evidence="15" type="ORF">PQ456_11100</name>
</gene>
<organism evidence="15 16">
    <name type="scientific">Paenibacillus kyungheensis</name>
    <dbReference type="NCBI Taxonomy" id="1452732"/>
    <lineage>
        <taxon>Bacteria</taxon>
        <taxon>Bacillati</taxon>
        <taxon>Bacillota</taxon>
        <taxon>Bacilli</taxon>
        <taxon>Bacillales</taxon>
        <taxon>Paenibacillaceae</taxon>
        <taxon>Paenibacillus</taxon>
    </lineage>
</organism>
<dbReference type="Pfam" id="PF00550">
    <property type="entry name" value="PP-binding"/>
    <property type="match status" value="2"/>
</dbReference>
<dbReference type="InterPro" id="IPR006162">
    <property type="entry name" value="Ppantetheine_attach_site"/>
</dbReference>
<dbReference type="RefSeq" id="WP_273616190.1">
    <property type="nucleotide sequence ID" value="NZ_CP117416.1"/>
</dbReference>
<evidence type="ECO:0000259" key="14">
    <source>
        <dbReference type="PROSITE" id="PS52019"/>
    </source>
</evidence>
<dbReference type="InterPro" id="IPR042099">
    <property type="entry name" value="ANL_N_sf"/>
</dbReference>
<keyword evidence="16" id="KW-1185">Reference proteome</keyword>
<dbReference type="FunFam" id="3.40.50.980:FF:000001">
    <property type="entry name" value="Non-ribosomal peptide synthetase"/>
    <property type="match status" value="1"/>
</dbReference>
<dbReference type="SMART" id="SM00826">
    <property type="entry name" value="PKS_DH"/>
    <property type="match status" value="1"/>
</dbReference>
<dbReference type="CDD" id="cd00833">
    <property type="entry name" value="PKS"/>
    <property type="match status" value="1"/>
</dbReference>
<dbReference type="InterPro" id="IPR045851">
    <property type="entry name" value="AMP-bd_C_sf"/>
</dbReference>
<sequence length="2669" mass="300645">MENIKNFIFQQVATNKLTKDEAKVLLKELYQSNVKEEQNSSHDIAIVGMACKLPGAENTEAYWSILEKGVRTMGEFPFNRRRDTDPFVSGGAEYRKGGYLDQIDRFDAPFFRISRREAEAMDPMQRLFLETAWEAMEDSGIGSEKLKDTKTAVYVGQETNYNNEYRKLLAEEDELSMTGSHTGIIASRIQYLLNLRGPSLVLDTACSSSLVALHLACQGLRNNEFDYALVGGISAFLFPAGQSLVMESGSAEIRAFDKNASGTCWSEGFGVVMLKPLDKALQDQDHIHAVIKGSAMNNDGTSNGITAPNADSQAEVLTAAWESAGIPPESISYIETHGTGTPLGDPIEIKGLTKAFRRYTKKRQFCGIGSVKTNIGHAVATSGIASLMKVVLAMQHQKLPQTLSFQAPNPYIHFADSPVYVNDCLRDWETGDTPRRAGVSAFGFSGTNVHVVLEEAPARPARVQTERGSELFVVSARTENALRSLLTSYSDYLRENPHVSLADLCYTASTGRKHYTIRLAFFVHTTEELLNKLQTALAGELEDIPQIIPHSFFGKHKIIFHKQEKQAGELTEQDVVGLSDGINGRLAELTASGITERSAEDISRAYVLGADVDWNIIYKQSACQLLRVPTYPFDRIRYWASGEHLLQQNDAVKQLINAPLLDYCISRTPNESVYETNLSVDKEWVLSEHVIGGQAVLPGTAYLEIALEAGEQYLGKMPGGIEDIQFLSPFVVDSTETKTLYTVIREEDQRLYFTIGNAKGSLDEEEGTVHAVGELMRADVALAESYDLVELISKFSKTITPDVLKAETSSDRSIVFGRRFQNIDRLYVGEQEALVELNLSSEFAAETNTYWLHPALLDKATGAVSDLLAEDDDLFLAFAYKRLRIVKRLPEKLFSYVKRLSSSSKELLTYQVTIMDTNGNVLVEIDKFTVKKLNRKAQNLLNQGELASSSFFYEVGWREMEQPQWDTTDSLETICVLKNPNAFTNKLLDKLLSEGHSVLQVDVGDEYVCIDDEHYVVSGSEEDYMRLLSAVQHIPFTKLIHFPAWGESQAADFDELQSREKSGVYDLYRLVRALVKSKRPEKTEVILVADNASEVTSCETTIKPINAALFGLGKVVEAEHSFLSCRSIDLDEMTSIEELYRELQSKDHPYAVAYREGKRYAEEIRPLSLVIEDRQPVELQKEGVYVLSGGTGGLSLEIARWLSTCNKVKLVLLHRSPFPERSRWEQLLLSEETDAKLLDKLRILLEIEENGSQIIFVEADVTQRELLKEALDVVRRQHGAIKGIIHSAGVAGDGFLIRKEEETFRNVIAPKVEGAWLLDELTREDKPDFFVLFSSVTSILGGPGQGDYTAANAFLDSFAAYRTKRGGGTTLTINWPAWKETGMAKDYEVNQDGIFKALSTADALLGFETALTSSISKIIIGELNYDVIQTEEQAPLQLSEEIKIEIKRRALKRKRVLHVNEKAHISIPVVLEGRSSGIYSEKEQQLSTIWGEVLGVERMSIQDSFYDLGGDSLLAIKISNLIEKKIGQKVDIGDLFEYLTIFELAQALGGEAPESTDAVSLEADESLRIKSTREFVFDLSNAQQRIWFLHKLNPELHAYHLPLTFETDFELDQKTFEAALMYMTARHSSLRTVIREEDGEPIQIVLPHIDLQLVWQDSLSTVYESNGYDEELREEIERSFDFSQCLWRIKVIRKNDGRCLICLTVHHLISDGWSMMILKDELLHVYASLLAGGHPELPPLQAEYRDWLKQLQVRKKSEAFYQMERFWLEELSSPLPVLQLPLDYSRPTMQTYNGSYLVFEMDEEQTGRIKELARQNKASMHMFMLSAYFLFLKKLTHQDEFIIGYPVAGRESKEWEPLLGLFMNIVCMRISLSEDWTFESLVAEVRRKSSQSYKNSSYPFDLLVSKLNPERDMSRNPIFQTFFQFYENYQQNEHNSLYDLSFLCREANHKLEIRLEYNTDLFDKTTVERFARQFQFMLGDIATDIQRPLAEFNLHNEQDEAELLKQFSSTCSDVIPDRTVVEWFEQTVARQSEAIAITCGAESFTYSELEQRSNQIAHLLASTGLKANQPVGLMLDRGVPLIAGMIGILKAGGAYVPLDPDYPKERISYMLSHSEARVLLTETKYVDTIVDLLEPGSTLSTIVDVKGRESFQRAGIGHIIHLKNVESQSDKPLPVQADLDDLMYLIYTSGSTGQPKGVAVSHRNVANFLQWSIADGKIGSDDRMVLLTSVSFDISVFEIFGALLSGATLHIVTKEQLQNPEAIFSLLCEKKITLWHSVPALMRQLLVYMRQLTDSKKQMGSAHIRRIMLGGEAWNTEVAEEIRNIFPQTELLNMYGPTETTIWVSSSRIEDSLSYRGDLPIGRPIANTQLLILDTNGRLCPVGIPGEIAIGGLNVAQGYYKDLEKSDKSFVFYGATKERIYLTGDTGMYLSSGEVRFLGRNDGMIKVRGYRIETGEIESVLLRNHSIAEAAVIARPEAGTHHLVCYYVSDAGQITEQLREQLRQSLPEYMLPAHYVLLDKLPKTANGKTDRKQLAMRSLQETLATPNHYVEPITEVEQQLGAIWCELLGIGQVGIHNNFFEVGGNSFLISQMHYQIEQLYPNRISITDIFSYPTINTIAQRIEGMTMQEEAFDEQENTSDEDLEKELYEMFDEIATGNVSVEDAVKKLL</sequence>
<name>A0AAX3M6W4_9BACL</name>
<dbReference type="InterPro" id="IPR049490">
    <property type="entry name" value="C883_1060-like_KR_N"/>
</dbReference>
<feature type="active site" description="Proton donor; for dehydratase activity" evidence="11">
    <location>
        <position position="858"/>
    </location>
</feature>
<dbReference type="GO" id="GO:0004312">
    <property type="term" value="F:fatty acid synthase activity"/>
    <property type="evidence" value="ECO:0007669"/>
    <property type="project" value="TreeGrafter"/>
</dbReference>
<feature type="domain" description="Ketosynthase family 3 (KS3)" evidence="13">
    <location>
        <begin position="41"/>
        <end position="455"/>
    </location>
</feature>
<dbReference type="PANTHER" id="PTHR43775:SF37">
    <property type="entry name" value="SI:DKEY-61P9.11"/>
    <property type="match status" value="1"/>
</dbReference>
<dbReference type="InterPro" id="IPR049552">
    <property type="entry name" value="PKS_DH_N"/>
</dbReference>
<dbReference type="InterPro" id="IPR014030">
    <property type="entry name" value="Ketoacyl_synth_N"/>
</dbReference>
<evidence type="ECO:0000256" key="10">
    <source>
        <dbReference type="ARBA" id="ARBA00023268"/>
    </source>
</evidence>
<evidence type="ECO:0000256" key="4">
    <source>
        <dbReference type="ARBA" id="ARBA00006432"/>
    </source>
</evidence>
<evidence type="ECO:0000256" key="8">
    <source>
        <dbReference type="ARBA" id="ARBA00022737"/>
    </source>
</evidence>
<evidence type="ECO:0000256" key="2">
    <source>
        <dbReference type="ARBA" id="ARBA00003299"/>
    </source>
</evidence>
<comment type="similarity">
    <text evidence="4">Belongs to the ATP-dependent AMP-binding enzyme family.</text>
</comment>
<dbReference type="InterPro" id="IPR014031">
    <property type="entry name" value="Ketoacyl_synth_C"/>
</dbReference>
<dbReference type="InterPro" id="IPR023213">
    <property type="entry name" value="CAT-like_dom_sf"/>
</dbReference>
<dbReference type="PROSITE" id="PS52019">
    <property type="entry name" value="PKS_MFAS_DH"/>
    <property type="match status" value="1"/>
</dbReference>
<dbReference type="Pfam" id="PF13193">
    <property type="entry name" value="AMP-binding_C"/>
    <property type="match status" value="1"/>
</dbReference>
<dbReference type="Gene3D" id="1.10.1240.100">
    <property type="match status" value="1"/>
</dbReference>
<dbReference type="InterPro" id="IPR001242">
    <property type="entry name" value="Condensation_dom"/>
</dbReference>
<keyword evidence="8" id="KW-0677">Repeat</keyword>
<evidence type="ECO:0000256" key="7">
    <source>
        <dbReference type="ARBA" id="ARBA00022679"/>
    </source>
</evidence>
<comment type="pathway">
    <text evidence="3">Antibiotic biosynthesis; bacillaene biosynthesis.</text>
</comment>
<evidence type="ECO:0000313" key="16">
    <source>
        <dbReference type="Proteomes" id="UP001220509"/>
    </source>
</evidence>
<evidence type="ECO:0000259" key="13">
    <source>
        <dbReference type="PROSITE" id="PS52004"/>
    </source>
</evidence>
<keyword evidence="7" id="KW-0808">Transferase</keyword>
<evidence type="ECO:0000256" key="3">
    <source>
        <dbReference type="ARBA" id="ARBA00004789"/>
    </source>
</evidence>
<feature type="region of interest" description="C-terminal hotdog fold" evidence="11">
    <location>
        <begin position="796"/>
        <end position="939"/>
    </location>
</feature>
<dbReference type="CDD" id="cd08953">
    <property type="entry name" value="KR_2_SDR_x"/>
    <property type="match status" value="1"/>
</dbReference>
<evidence type="ECO:0000256" key="6">
    <source>
        <dbReference type="ARBA" id="ARBA00022553"/>
    </source>
</evidence>
<feature type="domain" description="Carrier" evidence="12">
    <location>
        <begin position="2551"/>
        <end position="2626"/>
    </location>
</feature>
<dbReference type="SUPFAM" id="SSF56801">
    <property type="entry name" value="Acetyl-CoA synthetase-like"/>
    <property type="match status" value="1"/>
</dbReference>
<dbReference type="SMART" id="SM00825">
    <property type="entry name" value="PKS_KS"/>
    <property type="match status" value="1"/>
</dbReference>
<dbReference type="InterPro" id="IPR000873">
    <property type="entry name" value="AMP-dep_synth/lig_dom"/>
</dbReference>
<evidence type="ECO:0000256" key="11">
    <source>
        <dbReference type="PROSITE-ProRule" id="PRU01363"/>
    </source>
</evidence>
<dbReference type="GO" id="GO:0017000">
    <property type="term" value="P:antibiotic biosynthetic process"/>
    <property type="evidence" value="ECO:0007669"/>
    <property type="project" value="UniProtKB-KW"/>
</dbReference>
<keyword evidence="10" id="KW-0511">Multifunctional enzyme</keyword>
<dbReference type="PROSITE" id="PS52004">
    <property type="entry name" value="KS3_2"/>
    <property type="match status" value="1"/>
</dbReference>
<dbReference type="PANTHER" id="PTHR43775">
    <property type="entry name" value="FATTY ACID SYNTHASE"/>
    <property type="match status" value="1"/>
</dbReference>
<dbReference type="CDD" id="cd19531">
    <property type="entry name" value="LCL_NRPS-like"/>
    <property type="match status" value="1"/>
</dbReference>
<dbReference type="Pfam" id="PF02801">
    <property type="entry name" value="Ketoacyl-synt_C"/>
    <property type="match status" value="1"/>
</dbReference>
<protein>
    <submittedName>
        <fullName evidence="15">Amino acid adenylation domain-containing protein</fullName>
    </submittedName>
</protein>
<dbReference type="InterPro" id="IPR020806">
    <property type="entry name" value="PKS_PP-bd"/>
</dbReference>
<dbReference type="Pfam" id="PF21089">
    <property type="entry name" value="PKS_DH_N"/>
    <property type="match status" value="1"/>
</dbReference>
<comment type="cofactor">
    <cofactor evidence="1">
        <name>pantetheine 4'-phosphate</name>
        <dbReference type="ChEBI" id="CHEBI:47942"/>
    </cofactor>
</comment>
<comment type="function">
    <text evidence="2">Involved in some intermediate steps for the synthesis of the antibiotic polyketide bacillaene which is involved in secondary metabolism.</text>
</comment>
<dbReference type="SUPFAM" id="SSF52777">
    <property type="entry name" value="CoA-dependent acyltransferases"/>
    <property type="match status" value="2"/>
</dbReference>
<dbReference type="InterPro" id="IPR042104">
    <property type="entry name" value="PKS_dehydratase_sf"/>
</dbReference>
<dbReference type="GO" id="GO:0031177">
    <property type="term" value="F:phosphopantetheine binding"/>
    <property type="evidence" value="ECO:0007669"/>
    <property type="project" value="InterPro"/>
</dbReference>
<evidence type="ECO:0000256" key="1">
    <source>
        <dbReference type="ARBA" id="ARBA00001957"/>
    </source>
</evidence>
<dbReference type="PROSITE" id="PS00455">
    <property type="entry name" value="AMP_BINDING"/>
    <property type="match status" value="1"/>
</dbReference>
<dbReference type="InterPro" id="IPR049551">
    <property type="entry name" value="PKS_DH_C"/>
</dbReference>
<dbReference type="InterPro" id="IPR018201">
    <property type="entry name" value="Ketoacyl_synth_AS"/>
</dbReference>
<dbReference type="SUPFAM" id="SSF51735">
    <property type="entry name" value="NAD(P)-binding Rossmann-fold domains"/>
    <property type="match status" value="2"/>
</dbReference>
<evidence type="ECO:0000313" key="15">
    <source>
        <dbReference type="EMBL" id="WCT58029.1"/>
    </source>
</evidence>
<dbReference type="NCBIfam" id="TIGR01733">
    <property type="entry name" value="AA-adenyl-dom"/>
    <property type="match status" value="1"/>
</dbReference>
<feature type="region of interest" description="N-terminal hotdog fold" evidence="11">
    <location>
        <begin position="658"/>
        <end position="782"/>
    </location>
</feature>
<reference evidence="15 16" key="1">
    <citation type="submission" date="2023-02" db="EMBL/GenBank/DDBJ databases">
        <title>Genome sequence of Paenibacillus kyungheensis KACC 18744.</title>
        <authorList>
            <person name="Kim S."/>
            <person name="Heo J."/>
            <person name="Kwon S.-W."/>
        </authorList>
    </citation>
    <scope>NUCLEOTIDE SEQUENCE [LARGE SCALE GENOMIC DNA]</scope>
    <source>
        <strain evidence="15 16">KACC 18744</strain>
    </source>
</reference>